<organism evidence="3 4">
    <name type="scientific">Cordylochernes scorpioides</name>
    <dbReference type="NCBI Taxonomy" id="51811"/>
    <lineage>
        <taxon>Eukaryota</taxon>
        <taxon>Metazoa</taxon>
        <taxon>Ecdysozoa</taxon>
        <taxon>Arthropoda</taxon>
        <taxon>Chelicerata</taxon>
        <taxon>Arachnida</taxon>
        <taxon>Pseudoscorpiones</taxon>
        <taxon>Cheliferoidea</taxon>
        <taxon>Chernetidae</taxon>
        <taxon>Cordylochernes</taxon>
    </lineage>
</organism>
<dbReference type="Pfam" id="PF02214">
    <property type="entry name" value="BTB_2"/>
    <property type="match status" value="1"/>
</dbReference>
<feature type="compositionally biased region" description="Low complexity" evidence="1">
    <location>
        <begin position="124"/>
        <end position="134"/>
    </location>
</feature>
<dbReference type="Gene3D" id="3.30.710.10">
    <property type="entry name" value="Potassium Channel Kv1.1, Chain A"/>
    <property type="match status" value="1"/>
</dbReference>
<dbReference type="PANTHER" id="PTHR15859">
    <property type="entry name" value="SETA BINDING PROTEIN 1"/>
    <property type="match status" value="1"/>
</dbReference>
<dbReference type="Proteomes" id="UP001235939">
    <property type="component" value="Chromosome 22"/>
</dbReference>
<dbReference type="InterPro" id="IPR011333">
    <property type="entry name" value="SKP1/BTB/POZ_sf"/>
</dbReference>
<feature type="non-terminal residue" evidence="3">
    <location>
        <position position="1"/>
    </location>
</feature>
<feature type="domain" description="Potassium channel tetramerisation-type BTB" evidence="2">
    <location>
        <begin position="2"/>
        <end position="45"/>
    </location>
</feature>
<gene>
    <name evidence="3" type="ORF">LAZ67_22001453</name>
</gene>
<evidence type="ECO:0000259" key="2">
    <source>
        <dbReference type="Pfam" id="PF02214"/>
    </source>
</evidence>
<protein>
    <submittedName>
        <fullName evidence="3">KCTD3</fullName>
    </submittedName>
</protein>
<sequence>MIFIDRDPKLFCQILNFMRTKDIDVRNVDIGTLRHEAEFYGIGPLVKRLTLCEDLNHSSCGDVLFHGWIPPPVPVVQAMIIMMTRLKSENQRLLFSWEERVLIAVVLAVMPQPPAGKKEPEPPTTTTATNKPVEPQLPAPVAVHSEPRPGTIFRVQPPHSRNPSLDLRHLLTPRSSSDVRGHSRASSLDLHRHSSRPDLGFYFNSLRPPQLDSRCLRSLCKLLQVGAASCIVEWVVAIWCRLRDSTGWQLAFTTPHMDAVVERIALNAKMAPSTQAEVSSKMLALSYGAHVCCWRLSDDGASSKIGVFNLHVPVDHLFFIGSQLVGLSHTGKVGVWHAMTQHWQIQDVVPVTSYDTAGSFLLLGCNNGSIYYIGEITLLFFPGFVGSTW</sequence>
<proteinExistence type="predicted"/>
<accession>A0ABY6LPA5</accession>
<dbReference type="PANTHER" id="PTHR15859:SF1">
    <property type="entry name" value="BTB DOMAIN-CONTAINING PROTEIN"/>
    <property type="match status" value="1"/>
</dbReference>
<keyword evidence="4" id="KW-1185">Reference proteome</keyword>
<dbReference type="SUPFAM" id="SSF54695">
    <property type="entry name" value="POZ domain"/>
    <property type="match status" value="1"/>
</dbReference>
<dbReference type="InterPro" id="IPR003131">
    <property type="entry name" value="T1-type_BTB"/>
</dbReference>
<evidence type="ECO:0000313" key="4">
    <source>
        <dbReference type="Proteomes" id="UP001235939"/>
    </source>
</evidence>
<evidence type="ECO:0000313" key="3">
    <source>
        <dbReference type="EMBL" id="UYV82941.1"/>
    </source>
</evidence>
<dbReference type="InterPro" id="IPR047876">
    <property type="entry name" value="SHKBP1/KCTD3"/>
</dbReference>
<name>A0ABY6LPA5_9ARAC</name>
<reference evidence="3 4" key="1">
    <citation type="submission" date="2022-03" db="EMBL/GenBank/DDBJ databases">
        <title>A chromosomal length assembly of Cordylochernes scorpioides.</title>
        <authorList>
            <person name="Zeh D."/>
            <person name="Zeh J."/>
        </authorList>
    </citation>
    <scope>NUCLEOTIDE SEQUENCE [LARGE SCALE GENOMIC DNA]</scope>
    <source>
        <strain evidence="3">IN4F17</strain>
        <tissue evidence="3">Whole Body</tissue>
    </source>
</reference>
<feature type="region of interest" description="Disordered" evidence="1">
    <location>
        <begin position="113"/>
        <end position="135"/>
    </location>
</feature>
<evidence type="ECO:0000256" key="1">
    <source>
        <dbReference type="SAM" id="MobiDB-lite"/>
    </source>
</evidence>
<dbReference type="EMBL" id="CP092884">
    <property type="protein sequence ID" value="UYV82941.1"/>
    <property type="molecule type" value="Genomic_DNA"/>
</dbReference>